<dbReference type="Pfam" id="PF00756">
    <property type="entry name" value="Esterase"/>
    <property type="match status" value="1"/>
</dbReference>
<dbReference type="EMBL" id="JAVXZY010000006">
    <property type="protein sequence ID" value="MDT9000651.1"/>
    <property type="molecule type" value="Genomic_DNA"/>
</dbReference>
<dbReference type="PANTHER" id="PTHR40841:SF2">
    <property type="entry name" value="SIDEROPHORE-DEGRADING ESTERASE (EUROFUNG)"/>
    <property type="match status" value="1"/>
</dbReference>
<keyword evidence="4" id="KW-1185">Reference proteome</keyword>
<dbReference type="PANTHER" id="PTHR40841">
    <property type="entry name" value="SIDEROPHORE TRIACETYLFUSARININE C ESTERASE"/>
    <property type="match status" value="1"/>
</dbReference>
<dbReference type="GO" id="GO:0016787">
    <property type="term" value="F:hydrolase activity"/>
    <property type="evidence" value="ECO:0007669"/>
    <property type="project" value="UniProtKB-KW"/>
</dbReference>
<evidence type="ECO:0000313" key="3">
    <source>
        <dbReference type="EMBL" id="MDT9000651.1"/>
    </source>
</evidence>
<reference evidence="3" key="1">
    <citation type="submission" date="2023-09" db="EMBL/GenBank/DDBJ databases">
        <title>Paucibacter sp. APW11 Genome sequencing and assembly.</title>
        <authorList>
            <person name="Kim I."/>
        </authorList>
    </citation>
    <scope>NUCLEOTIDE SEQUENCE</scope>
    <source>
        <strain evidence="3">APW11</strain>
    </source>
</reference>
<dbReference type="InterPro" id="IPR000801">
    <property type="entry name" value="Esterase-like"/>
</dbReference>
<sequence length="302" mass="33592">MKVAVSRPVGPSIGLVAALLVLAVGRGEARAEAGASTLPPSTPYVIAQTYALQSQVLNEKRELNIMLPEGYAEQPDQRYPVVYLLDGGQQEDFTHMAGAVQYASFSWVQRLPPVILVGISNTDRKRDMTFKASPQFVWPKWLHGYTEAYKHAGGSANFIRYIETEVQPFVERHFRTSGDRLLVGQSLAALLATEILLKKPALFNHYVIMSPSLWWDNGSLLKQAPQHLRLLPASPLKVYLAVGKEGPEMVKDARALAAQLRQHKTPQMQFVFEYLPKEDHGSILHPAALNAFGHFFPRPAAQ</sequence>
<comment type="similarity">
    <text evidence="1">Belongs to the esterase D family.</text>
</comment>
<organism evidence="3 4">
    <name type="scientific">Roseateles aquae</name>
    <dbReference type="NCBI Taxonomy" id="3077235"/>
    <lineage>
        <taxon>Bacteria</taxon>
        <taxon>Pseudomonadati</taxon>
        <taxon>Pseudomonadota</taxon>
        <taxon>Betaproteobacteria</taxon>
        <taxon>Burkholderiales</taxon>
        <taxon>Sphaerotilaceae</taxon>
        <taxon>Roseateles</taxon>
    </lineage>
</organism>
<comment type="caution">
    <text evidence="3">The sequence shown here is derived from an EMBL/GenBank/DDBJ whole genome shotgun (WGS) entry which is preliminary data.</text>
</comment>
<dbReference type="Gene3D" id="3.40.50.1820">
    <property type="entry name" value="alpha/beta hydrolase"/>
    <property type="match status" value="1"/>
</dbReference>
<name>A0ABU3PDH6_9BURK</name>
<proteinExistence type="inferred from homology"/>
<protein>
    <submittedName>
        <fullName evidence="3">Alpha/beta hydrolase-fold protein</fullName>
    </submittedName>
</protein>
<dbReference type="InterPro" id="IPR029058">
    <property type="entry name" value="AB_hydrolase_fold"/>
</dbReference>
<evidence type="ECO:0000313" key="4">
    <source>
        <dbReference type="Proteomes" id="UP001246372"/>
    </source>
</evidence>
<gene>
    <name evidence="3" type="ORF">RQP53_15355</name>
</gene>
<keyword evidence="2 3" id="KW-0378">Hydrolase</keyword>
<dbReference type="SUPFAM" id="SSF53474">
    <property type="entry name" value="alpha/beta-Hydrolases"/>
    <property type="match status" value="1"/>
</dbReference>
<accession>A0ABU3PDH6</accession>
<dbReference type="Proteomes" id="UP001246372">
    <property type="component" value="Unassembled WGS sequence"/>
</dbReference>
<evidence type="ECO:0000256" key="1">
    <source>
        <dbReference type="ARBA" id="ARBA00005622"/>
    </source>
</evidence>
<dbReference type="InterPro" id="IPR052558">
    <property type="entry name" value="Siderophore_Hydrolase_D"/>
</dbReference>
<evidence type="ECO:0000256" key="2">
    <source>
        <dbReference type="ARBA" id="ARBA00022801"/>
    </source>
</evidence>